<dbReference type="InterPro" id="IPR044123">
    <property type="entry name" value="W2_eIF2B_epsilon"/>
</dbReference>
<gene>
    <name evidence="5" type="ORF">BJ684DRAFT_15588</name>
</gene>
<keyword evidence="1" id="KW-0963">Cytoplasm</keyword>
<feature type="region of interest" description="Disordered" evidence="3">
    <location>
        <begin position="146"/>
        <end position="288"/>
    </location>
</feature>
<dbReference type="CDD" id="cd11558">
    <property type="entry name" value="W2_eIF2B_epsilon"/>
    <property type="match status" value="1"/>
</dbReference>
<dbReference type="OrthoDB" id="424572at2759"/>
<evidence type="ECO:0000256" key="2">
    <source>
        <dbReference type="ARBA" id="ARBA00022679"/>
    </source>
</evidence>
<reference evidence="6" key="1">
    <citation type="journal article" date="2018" name="Nat. Microbiol.">
        <title>Leveraging single-cell genomics to expand the fungal tree of life.</title>
        <authorList>
            <person name="Ahrendt S.R."/>
            <person name="Quandt C.A."/>
            <person name="Ciobanu D."/>
            <person name="Clum A."/>
            <person name="Salamov A."/>
            <person name="Andreopoulos B."/>
            <person name="Cheng J.F."/>
            <person name="Woyke T."/>
            <person name="Pelin A."/>
            <person name="Henrissat B."/>
            <person name="Reynolds N.K."/>
            <person name="Benny G.L."/>
            <person name="Smith M.E."/>
            <person name="James T.Y."/>
            <person name="Grigoriev I.V."/>
        </authorList>
    </citation>
    <scope>NUCLEOTIDE SEQUENCE [LARGE SCALE GENOMIC DNA]</scope>
</reference>
<evidence type="ECO:0000256" key="3">
    <source>
        <dbReference type="SAM" id="MobiDB-lite"/>
    </source>
</evidence>
<dbReference type="EMBL" id="KZ987891">
    <property type="protein sequence ID" value="RKP14073.1"/>
    <property type="molecule type" value="Genomic_DNA"/>
</dbReference>
<dbReference type="SMART" id="SM00515">
    <property type="entry name" value="eIF5C"/>
    <property type="match status" value="1"/>
</dbReference>
<organism evidence="5 6">
    <name type="scientific">Piptocephalis cylindrospora</name>
    <dbReference type="NCBI Taxonomy" id="1907219"/>
    <lineage>
        <taxon>Eukaryota</taxon>
        <taxon>Fungi</taxon>
        <taxon>Fungi incertae sedis</taxon>
        <taxon>Zoopagomycota</taxon>
        <taxon>Zoopagomycotina</taxon>
        <taxon>Zoopagomycetes</taxon>
        <taxon>Zoopagales</taxon>
        <taxon>Piptocephalidaceae</taxon>
        <taxon>Piptocephalis</taxon>
    </lineage>
</organism>
<dbReference type="GO" id="GO:0005851">
    <property type="term" value="C:eukaryotic translation initiation factor 2B complex"/>
    <property type="evidence" value="ECO:0007669"/>
    <property type="project" value="TreeGrafter"/>
</dbReference>
<dbReference type="SUPFAM" id="SSF51161">
    <property type="entry name" value="Trimeric LpxA-like enzymes"/>
    <property type="match status" value="1"/>
</dbReference>
<name>A0A4P9Y568_9FUNG</name>
<protein>
    <submittedName>
        <fullName evidence="5">Armadillo-type protein</fullName>
    </submittedName>
</protein>
<feature type="compositionally biased region" description="Acidic residues" evidence="3">
    <location>
        <begin position="262"/>
        <end position="277"/>
    </location>
</feature>
<keyword evidence="2" id="KW-0808">Transferase</keyword>
<dbReference type="Pfam" id="PF25084">
    <property type="entry name" value="LbH_EIF2B"/>
    <property type="match status" value="1"/>
</dbReference>
<proteinExistence type="predicted"/>
<dbReference type="InterPro" id="IPR056764">
    <property type="entry name" value="LbH_EIF2B3/5"/>
</dbReference>
<dbReference type="PROSITE" id="PS00101">
    <property type="entry name" value="HEXAPEP_TRANSFERASES"/>
    <property type="match status" value="1"/>
</dbReference>
<dbReference type="GO" id="GO:0003743">
    <property type="term" value="F:translation initiation factor activity"/>
    <property type="evidence" value="ECO:0007669"/>
    <property type="project" value="TreeGrafter"/>
</dbReference>
<feature type="compositionally biased region" description="Acidic residues" evidence="3">
    <location>
        <begin position="212"/>
        <end position="234"/>
    </location>
</feature>
<sequence length="480" mass="53287">MQVVSQDVVRRHAFPLVTPEDLLSDKCILHRGHTYIHPGSTIGRGVHLGQGVMVGDGAIIEDGVRLVQSIIGPGCIIEKDAQILRSHLWSGVRVGTGAKVEESILADGVELGEGSMVQKGSILSYGVRVAKDMVLSPGLRLTTVSRRKDTEWDEEEDEEDSVEEDMNQWDIPVVGSTGKGRVWGGYGMGRRGMSSDETGLETAAAGPSDASDFNEDTESGEDDDDEEEEEDEEDPRNRAISDLGFNLRQLQLEEGETTGSESSEEEEEEDEDNDDEAWGSPMGLADGVDGLQKIQGLDNIEQPKEGGKESEEFVRELRQTLDRAFKEDHEVEVAALEINTLRMTFNGQYRVIRREVTDALLTLTLPVGQEGGAGRGIRPVLTKWSGLLTRMTHESADQVNLILATQEFYARHPQHLSAFKNVLHQLYEQDVLDEEQVLRWWYSSKSTEVSGPVRQSAIAFITWLEEADEESEDDEESDEE</sequence>
<evidence type="ECO:0000259" key="4">
    <source>
        <dbReference type="PROSITE" id="PS51363"/>
    </source>
</evidence>
<dbReference type="InterPro" id="IPR003307">
    <property type="entry name" value="W2_domain"/>
</dbReference>
<keyword evidence="6" id="KW-1185">Reference proteome</keyword>
<dbReference type="Gene3D" id="2.160.10.10">
    <property type="entry name" value="Hexapeptide repeat proteins"/>
    <property type="match status" value="1"/>
</dbReference>
<dbReference type="Proteomes" id="UP000267251">
    <property type="component" value="Unassembled WGS sequence"/>
</dbReference>
<feature type="compositionally biased region" description="Acidic residues" evidence="3">
    <location>
        <begin position="151"/>
        <end position="167"/>
    </location>
</feature>
<feature type="domain" description="W2" evidence="4">
    <location>
        <begin position="307"/>
        <end position="474"/>
    </location>
</feature>
<dbReference type="PANTHER" id="PTHR45887:SF1">
    <property type="entry name" value="TRANSLATION INITIATION FACTOR EIF-2B SUBUNIT EPSILON"/>
    <property type="match status" value="1"/>
</dbReference>
<evidence type="ECO:0000313" key="5">
    <source>
        <dbReference type="EMBL" id="RKP14073.1"/>
    </source>
</evidence>
<dbReference type="AlphaFoldDB" id="A0A4P9Y568"/>
<dbReference type="InterPro" id="IPR051956">
    <property type="entry name" value="eIF2B_epsilon"/>
</dbReference>
<evidence type="ECO:0000256" key="1">
    <source>
        <dbReference type="ARBA" id="ARBA00022490"/>
    </source>
</evidence>
<dbReference type="Pfam" id="PF02020">
    <property type="entry name" value="W2"/>
    <property type="match status" value="1"/>
</dbReference>
<dbReference type="InterPro" id="IPR016024">
    <property type="entry name" value="ARM-type_fold"/>
</dbReference>
<dbReference type="GO" id="GO:0016740">
    <property type="term" value="F:transferase activity"/>
    <property type="evidence" value="ECO:0007669"/>
    <property type="project" value="UniProtKB-KW"/>
</dbReference>
<feature type="compositionally biased region" description="Gly residues" evidence="3">
    <location>
        <begin position="177"/>
        <end position="190"/>
    </location>
</feature>
<dbReference type="GO" id="GO:0005085">
    <property type="term" value="F:guanyl-nucleotide exchange factor activity"/>
    <property type="evidence" value="ECO:0007669"/>
    <property type="project" value="InterPro"/>
</dbReference>
<dbReference type="InterPro" id="IPR018357">
    <property type="entry name" value="Hexapep_transf_CS"/>
</dbReference>
<dbReference type="PANTHER" id="PTHR45887">
    <property type="entry name" value="TRANSLATION INITIATION FACTOR EIF-2B SUBUNIT EPSILON"/>
    <property type="match status" value="1"/>
</dbReference>
<dbReference type="Gene3D" id="1.25.40.180">
    <property type="match status" value="1"/>
</dbReference>
<dbReference type="PROSITE" id="PS51363">
    <property type="entry name" value="W2"/>
    <property type="match status" value="1"/>
</dbReference>
<dbReference type="SUPFAM" id="SSF48371">
    <property type="entry name" value="ARM repeat"/>
    <property type="match status" value="1"/>
</dbReference>
<evidence type="ECO:0000313" key="6">
    <source>
        <dbReference type="Proteomes" id="UP000267251"/>
    </source>
</evidence>
<dbReference type="InterPro" id="IPR011004">
    <property type="entry name" value="Trimer_LpxA-like_sf"/>
</dbReference>
<accession>A0A4P9Y568</accession>
<dbReference type="GO" id="GO:0031369">
    <property type="term" value="F:translation initiation factor binding"/>
    <property type="evidence" value="ECO:0007669"/>
    <property type="project" value="InterPro"/>
</dbReference>